<comment type="caution">
    <text evidence="2">The sequence shown here is derived from an EMBL/GenBank/DDBJ whole genome shotgun (WGS) entry which is preliminary data.</text>
</comment>
<reference evidence="2" key="1">
    <citation type="journal article" date="2014" name="Int. J. Syst. Evol. Microbiol.">
        <title>Complete genome sequence of Corynebacterium casei LMG S-19264T (=DSM 44701T), isolated from a smear-ripened cheese.</title>
        <authorList>
            <consortium name="US DOE Joint Genome Institute (JGI-PGF)"/>
            <person name="Walter F."/>
            <person name="Albersmeier A."/>
            <person name="Kalinowski J."/>
            <person name="Ruckert C."/>
        </authorList>
    </citation>
    <scope>NUCLEOTIDE SEQUENCE</scope>
    <source>
        <strain evidence="2">CGMCC 1.15448</strain>
    </source>
</reference>
<dbReference type="InterPro" id="IPR006342">
    <property type="entry name" value="FkbM_mtfrase"/>
</dbReference>
<gene>
    <name evidence="2" type="ORF">GCM10011511_31330</name>
</gene>
<proteinExistence type="predicted"/>
<dbReference type="AlphaFoldDB" id="A0A8J2UE88"/>
<dbReference type="Pfam" id="PF05050">
    <property type="entry name" value="Methyltransf_21"/>
    <property type="match status" value="1"/>
</dbReference>
<dbReference type="Proteomes" id="UP000607559">
    <property type="component" value="Unassembled WGS sequence"/>
</dbReference>
<dbReference type="PANTHER" id="PTHR34203:SF15">
    <property type="entry name" value="SLL1173 PROTEIN"/>
    <property type="match status" value="1"/>
</dbReference>
<dbReference type="EMBL" id="BMJC01000003">
    <property type="protein sequence ID" value="GGB05697.1"/>
    <property type="molecule type" value="Genomic_DNA"/>
</dbReference>
<dbReference type="InterPro" id="IPR029063">
    <property type="entry name" value="SAM-dependent_MTases_sf"/>
</dbReference>
<reference evidence="2" key="2">
    <citation type="submission" date="2020-09" db="EMBL/GenBank/DDBJ databases">
        <authorList>
            <person name="Sun Q."/>
            <person name="Zhou Y."/>
        </authorList>
    </citation>
    <scope>NUCLEOTIDE SEQUENCE</scope>
    <source>
        <strain evidence="2">CGMCC 1.15448</strain>
    </source>
</reference>
<keyword evidence="3" id="KW-1185">Reference proteome</keyword>
<evidence type="ECO:0000259" key="1">
    <source>
        <dbReference type="Pfam" id="PF05050"/>
    </source>
</evidence>
<evidence type="ECO:0000313" key="3">
    <source>
        <dbReference type="Proteomes" id="UP000607559"/>
    </source>
</evidence>
<name>A0A8J2UE88_9BACT</name>
<sequence>MAIKKILLSVLGEQKYLSFLAGSFQNLYHAGLLGKEYADIYFLKKFVREGDYCVDIGAHLGYFTLPLSRLVGDAGKVFAIEPMSAFHDTLQRLLKKTSNVTLYQVALGGEGEFVQMGIPNTGATKHFAYARVVEANPHLSFNESEKVRNESGDRLFGQLPRLDYIKCDVEGLEYQVFASMTETIGRHHPILLCELFEREQRIRLFELLKPFGYQAYLLEGGRLVLLDVYADGPMPAQNDYFIPPQRLERMRPFIKG</sequence>
<dbReference type="PANTHER" id="PTHR34203">
    <property type="entry name" value="METHYLTRANSFERASE, FKBM FAMILY PROTEIN"/>
    <property type="match status" value="1"/>
</dbReference>
<dbReference type="RefSeq" id="WP_188933287.1">
    <property type="nucleotide sequence ID" value="NZ_BMJC01000003.1"/>
</dbReference>
<protein>
    <recommendedName>
        <fullName evidence="1">Methyltransferase FkbM domain-containing protein</fullName>
    </recommendedName>
</protein>
<dbReference type="SUPFAM" id="SSF53335">
    <property type="entry name" value="S-adenosyl-L-methionine-dependent methyltransferases"/>
    <property type="match status" value="1"/>
</dbReference>
<feature type="domain" description="Methyltransferase FkbM" evidence="1">
    <location>
        <begin position="55"/>
        <end position="199"/>
    </location>
</feature>
<dbReference type="Gene3D" id="3.40.50.150">
    <property type="entry name" value="Vaccinia Virus protein VP39"/>
    <property type="match status" value="1"/>
</dbReference>
<dbReference type="InterPro" id="IPR052514">
    <property type="entry name" value="SAM-dependent_MTase"/>
</dbReference>
<organism evidence="2 3">
    <name type="scientific">Puia dinghuensis</name>
    <dbReference type="NCBI Taxonomy" id="1792502"/>
    <lineage>
        <taxon>Bacteria</taxon>
        <taxon>Pseudomonadati</taxon>
        <taxon>Bacteroidota</taxon>
        <taxon>Chitinophagia</taxon>
        <taxon>Chitinophagales</taxon>
        <taxon>Chitinophagaceae</taxon>
        <taxon>Puia</taxon>
    </lineage>
</organism>
<accession>A0A8J2UE88</accession>
<dbReference type="NCBIfam" id="TIGR01444">
    <property type="entry name" value="fkbM_fam"/>
    <property type="match status" value="1"/>
</dbReference>
<evidence type="ECO:0000313" key="2">
    <source>
        <dbReference type="EMBL" id="GGB05697.1"/>
    </source>
</evidence>